<keyword evidence="2" id="KW-1185">Reference proteome</keyword>
<dbReference type="KEGG" id="mmn:midi_01263"/>
<gene>
    <name evidence="1" type="ordered locus">midi_01263</name>
</gene>
<proteinExistence type="predicted"/>
<evidence type="ECO:0000313" key="2">
    <source>
        <dbReference type="Proteomes" id="UP000006639"/>
    </source>
</evidence>
<evidence type="ECO:0000313" key="1">
    <source>
        <dbReference type="EMBL" id="AEI89534.1"/>
    </source>
</evidence>
<name>F7XUH5_MIDMI</name>
<dbReference type="STRING" id="696127.midi_01263"/>
<dbReference type="EMBL" id="CP002130">
    <property type="protein sequence ID" value="AEI89534.1"/>
    <property type="molecule type" value="Genomic_DNA"/>
</dbReference>
<protein>
    <submittedName>
        <fullName evidence="1">Uncharacterized protein</fullName>
    </submittedName>
</protein>
<dbReference type="AlphaFoldDB" id="F7XUH5"/>
<accession>F7XUH5</accession>
<dbReference type="HOGENOM" id="CLU_3218701_0_0_5"/>
<organism evidence="1 2">
    <name type="scientific">Midichloria mitochondrii (strain IricVA)</name>
    <dbReference type="NCBI Taxonomy" id="696127"/>
    <lineage>
        <taxon>Bacteria</taxon>
        <taxon>Pseudomonadati</taxon>
        <taxon>Pseudomonadota</taxon>
        <taxon>Alphaproteobacteria</taxon>
        <taxon>Rickettsiales</taxon>
        <taxon>Candidatus Midichloriaceae</taxon>
        <taxon>Candidatus Midichloria</taxon>
    </lineage>
</organism>
<reference evidence="1 2" key="1">
    <citation type="journal article" date="2011" name="Mol. Biol. Evol.">
        <title>Phylogenomic evidence for the presence of a flagellum and cbb3 oxidase in the free-living mitochondrial ancestor.</title>
        <authorList>
            <person name="Sassera D."/>
            <person name="Lo N."/>
            <person name="Epis S."/>
            <person name="D'Auria G."/>
            <person name="Montagna M."/>
            <person name="Comandatore F."/>
            <person name="Horner D."/>
            <person name="Pereto J."/>
            <person name="Luciano A.M."/>
            <person name="Franciosi F."/>
            <person name="Ferri E."/>
            <person name="Crotti E."/>
            <person name="Bazzocchi C."/>
            <person name="Daffonchio D."/>
            <person name="Sacchi L."/>
            <person name="Moya A."/>
            <person name="Latorre A."/>
            <person name="Bandi C."/>
        </authorList>
    </citation>
    <scope>NUCLEOTIDE SEQUENCE [LARGE SCALE GENOMIC DNA]</scope>
    <source>
        <strain evidence="1 2">IricVA</strain>
    </source>
</reference>
<dbReference type="Proteomes" id="UP000006639">
    <property type="component" value="Chromosome"/>
</dbReference>
<sequence length="44" mass="4886">MISDNITALAPSRQAFWGRIDKISFMTEEEKRLIVSLGANSSNS</sequence>